<dbReference type="HOGENOM" id="CLU_581978_0_0_1"/>
<proteinExistence type="predicted"/>
<reference evidence="1 3" key="1">
    <citation type="journal article" date="2012" name="Nature">
        <title>Algal genomes reveal evolutionary mosaicism and the fate of nucleomorphs.</title>
        <authorList>
            <consortium name="DOE Joint Genome Institute"/>
            <person name="Curtis B.A."/>
            <person name="Tanifuji G."/>
            <person name="Burki F."/>
            <person name="Gruber A."/>
            <person name="Irimia M."/>
            <person name="Maruyama S."/>
            <person name="Arias M.C."/>
            <person name="Ball S.G."/>
            <person name="Gile G.H."/>
            <person name="Hirakawa Y."/>
            <person name="Hopkins J.F."/>
            <person name="Kuo A."/>
            <person name="Rensing S.A."/>
            <person name="Schmutz J."/>
            <person name="Symeonidi A."/>
            <person name="Elias M."/>
            <person name="Eveleigh R.J."/>
            <person name="Herman E.K."/>
            <person name="Klute M.J."/>
            <person name="Nakayama T."/>
            <person name="Obornik M."/>
            <person name="Reyes-Prieto A."/>
            <person name="Armbrust E.V."/>
            <person name="Aves S.J."/>
            <person name="Beiko R.G."/>
            <person name="Coutinho P."/>
            <person name="Dacks J.B."/>
            <person name="Durnford D.G."/>
            <person name="Fast N.M."/>
            <person name="Green B.R."/>
            <person name="Grisdale C.J."/>
            <person name="Hempel F."/>
            <person name="Henrissat B."/>
            <person name="Hoppner M.P."/>
            <person name="Ishida K."/>
            <person name="Kim E."/>
            <person name="Koreny L."/>
            <person name="Kroth P.G."/>
            <person name="Liu Y."/>
            <person name="Malik S.B."/>
            <person name="Maier U.G."/>
            <person name="McRose D."/>
            <person name="Mock T."/>
            <person name="Neilson J.A."/>
            <person name="Onodera N.T."/>
            <person name="Poole A.M."/>
            <person name="Pritham E.J."/>
            <person name="Richards T.A."/>
            <person name="Rocap G."/>
            <person name="Roy S.W."/>
            <person name="Sarai C."/>
            <person name="Schaack S."/>
            <person name="Shirato S."/>
            <person name="Slamovits C.H."/>
            <person name="Spencer D.F."/>
            <person name="Suzuki S."/>
            <person name="Worden A.Z."/>
            <person name="Zauner S."/>
            <person name="Barry K."/>
            <person name="Bell C."/>
            <person name="Bharti A.K."/>
            <person name="Crow J.A."/>
            <person name="Grimwood J."/>
            <person name="Kramer R."/>
            <person name="Lindquist E."/>
            <person name="Lucas S."/>
            <person name="Salamov A."/>
            <person name="McFadden G.I."/>
            <person name="Lane C.E."/>
            <person name="Keeling P.J."/>
            <person name="Gray M.W."/>
            <person name="Grigoriev I.V."/>
            <person name="Archibald J.M."/>
        </authorList>
    </citation>
    <scope>NUCLEOTIDE SEQUENCE</scope>
    <source>
        <strain evidence="1 3">CCMP2712</strain>
    </source>
</reference>
<dbReference type="GeneID" id="17305389"/>
<evidence type="ECO:0000313" key="1">
    <source>
        <dbReference type="EMBL" id="EKX48918.1"/>
    </source>
</evidence>
<dbReference type="OMA" id="HIDMGES"/>
<dbReference type="KEGG" id="gtt:GUITHDRAFT_136548"/>
<evidence type="ECO:0008006" key="4">
    <source>
        <dbReference type="Google" id="ProtNLM"/>
    </source>
</evidence>
<organism evidence="1">
    <name type="scientific">Guillardia theta (strain CCMP2712)</name>
    <name type="common">Cryptophyte</name>
    <dbReference type="NCBI Taxonomy" id="905079"/>
    <lineage>
        <taxon>Eukaryota</taxon>
        <taxon>Cryptophyceae</taxon>
        <taxon>Pyrenomonadales</taxon>
        <taxon>Geminigeraceae</taxon>
        <taxon>Guillardia</taxon>
    </lineage>
</organism>
<dbReference type="AlphaFoldDB" id="L1JK69"/>
<dbReference type="EMBL" id="JH992984">
    <property type="protein sequence ID" value="EKX48918.1"/>
    <property type="molecule type" value="Genomic_DNA"/>
</dbReference>
<dbReference type="PANTHER" id="PTHR43358">
    <property type="entry name" value="ALPHA/BETA-HYDROLASE"/>
    <property type="match status" value="1"/>
</dbReference>
<dbReference type="EnsemblProtists" id="EKX48918">
    <property type="protein sequence ID" value="EKX48918"/>
    <property type="gene ID" value="GUITHDRAFT_136548"/>
</dbReference>
<dbReference type="InterPro" id="IPR029058">
    <property type="entry name" value="AB_hydrolase_fold"/>
</dbReference>
<keyword evidence="3" id="KW-1185">Reference proteome</keyword>
<dbReference type="OrthoDB" id="10249433at2759"/>
<reference evidence="3" key="2">
    <citation type="submission" date="2012-11" db="EMBL/GenBank/DDBJ databases">
        <authorList>
            <person name="Kuo A."/>
            <person name="Curtis B.A."/>
            <person name="Tanifuji G."/>
            <person name="Burki F."/>
            <person name="Gruber A."/>
            <person name="Irimia M."/>
            <person name="Maruyama S."/>
            <person name="Arias M.C."/>
            <person name="Ball S.G."/>
            <person name="Gile G.H."/>
            <person name="Hirakawa Y."/>
            <person name="Hopkins J.F."/>
            <person name="Rensing S.A."/>
            <person name="Schmutz J."/>
            <person name="Symeonidi A."/>
            <person name="Elias M."/>
            <person name="Eveleigh R.J."/>
            <person name="Herman E.K."/>
            <person name="Klute M.J."/>
            <person name="Nakayama T."/>
            <person name="Obornik M."/>
            <person name="Reyes-Prieto A."/>
            <person name="Armbrust E.V."/>
            <person name="Aves S.J."/>
            <person name="Beiko R.G."/>
            <person name="Coutinho P."/>
            <person name="Dacks J.B."/>
            <person name="Durnford D.G."/>
            <person name="Fast N.M."/>
            <person name="Green B.R."/>
            <person name="Grisdale C."/>
            <person name="Hempe F."/>
            <person name="Henrissat B."/>
            <person name="Hoppner M.P."/>
            <person name="Ishida K.-I."/>
            <person name="Kim E."/>
            <person name="Koreny L."/>
            <person name="Kroth P.G."/>
            <person name="Liu Y."/>
            <person name="Malik S.-B."/>
            <person name="Maier U.G."/>
            <person name="McRose D."/>
            <person name="Mock T."/>
            <person name="Neilson J.A."/>
            <person name="Onodera N.T."/>
            <person name="Poole A.M."/>
            <person name="Pritham E.J."/>
            <person name="Richards T.A."/>
            <person name="Rocap G."/>
            <person name="Roy S.W."/>
            <person name="Sarai C."/>
            <person name="Schaack S."/>
            <person name="Shirato S."/>
            <person name="Slamovits C.H."/>
            <person name="Spencer D.F."/>
            <person name="Suzuki S."/>
            <person name="Worden A.Z."/>
            <person name="Zauner S."/>
            <person name="Barry K."/>
            <person name="Bell C."/>
            <person name="Bharti A.K."/>
            <person name="Crow J.A."/>
            <person name="Grimwood J."/>
            <person name="Kramer R."/>
            <person name="Lindquist E."/>
            <person name="Lucas S."/>
            <person name="Salamov A."/>
            <person name="McFadden G.I."/>
            <person name="Lane C.E."/>
            <person name="Keeling P.J."/>
            <person name="Gray M.W."/>
            <person name="Grigoriev I.V."/>
            <person name="Archibald J.M."/>
        </authorList>
    </citation>
    <scope>NUCLEOTIDE SEQUENCE</scope>
    <source>
        <strain evidence="3">CCMP2712</strain>
    </source>
</reference>
<gene>
    <name evidence="1" type="ORF">GUITHDRAFT_136548</name>
</gene>
<evidence type="ECO:0000313" key="3">
    <source>
        <dbReference type="Proteomes" id="UP000011087"/>
    </source>
</evidence>
<dbReference type="eggNOG" id="KOG1552">
    <property type="taxonomic scope" value="Eukaryota"/>
</dbReference>
<dbReference type="InterPro" id="IPR052920">
    <property type="entry name" value="DNA-binding_regulatory"/>
</dbReference>
<dbReference type="PaxDb" id="55529-EKX48918"/>
<sequence length="470" mass="52602">MGVWDVLADTLCKPKRMVYDPDEELGPPSFAINDRVFKRQDLEIVNDRGQILACSHYVPTFLSQYPVVVYCHGTGGFRGDVEDYLCYLLPEDISVFTFDFSGAGLSDGETCSLGYFESLDLFCVIKHLQSLREHGSRYRAHACGNLQDDLSALVIDSCYSSVESVAMEVSHRYISMVPFLQLWMVEKGAAGELRATEAMRHCLDSLRSSVLSRGHFDINDVCPDKAVKKIKRTPILFLHGEQDDFIGPWNSRKLYENAQSEKHLAVFQGSHNTARPHELLVMIVNFLKKKILPSQSTDVLHGCPMCTYKLSLARKLSSGGCLAGLTPFPPTSTVHLPQGLRCHFQERAKARGHTRRQAANLVAQFMSEAIACSRILMVQRRKAPCGIYMPIRIVGELCTWSKRRIDRAGYAQTMEACLSGLKVAMDPIARSIRSNSQCRSSLFATKESCTCWAFVSLVGLTAVLNLRQRL</sequence>
<dbReference type="PANTHER" id="PTHR43358:SF4">
    <property type="entry name" value="ALPHA_BETA HYDROLASE FOLD-1 DOMAIN-CONTAINING PROTEIN"/>
    <property type="match status" value="1"/>
</dbReference>
<reference evidence="2" key="3">
    <citation type="submission" date="2015-06" db="UniProtKB">
        <authorList>
            <consortium name="EnsemblProtists"/>
        </authorList>
    </citation>
    <scope>IDENTIFICATION</scope>
</reference>
<dbReference type="SUPFAM" id="SSF53474">
    <property type="entry name" value="alpha/beta-Hydrolases"/>
    <property type="match status" value="1"/>
</dbReference>
<dbReference type="Proteomes" id="UP000011087">
    <property type="component" value="Unassembled WGS sequence"/>
</dbReference>
<name>L1JK69_GUITC</name>
<dbReference type="Gene3D" id="3.40.50.1820">
    <property type="entry name" value="alpha/beta hydrolase"/>
    <property type="match status" value="1"/>
</dbReference>
<dbReference type="RefSeq" id="XP_005835898.1">
    <property type="nucleotide sequence ID" value="XM_005835841.1"/>
</dbReference>
<accession>L1JK69</accession>
<dbReference type="STRING" id="905079.L1JK69"/>
<protein>
    <recommendedName>
        <fullName evidence="4">Serine aminopeptidase S33 domain-containing protein</fullName>
    </recommendedName>
</protein>
<evidence type="ECO:0000313" key="2">
    <source>
        <dbReference type="EnsemblProtists" id="EKX48918"/>
    </source>
</evidence>